<dbReference type="InterPro" id="IPR036116">
    <property type="entry name" value="FN3_sf"/>
</dbReference>
<dbReference type="Pfam" id="PF08205">
    <property type="entry name" value="C2-set_2"/>
    <property type="match status" value="1"/>
</dbReference>
<keyword evidence="4 7" id="KW-0472">Membrane</keyword>
<dbReference type="InterPro" id="IPR013106">
    <property type="entry name" value="Ig_V-set"/>
</dbReference>
<feature type="compositionally biased region" description="Acidic residues" evidence="6">
    <location>
        <begin position="925"/>
        <end position="944"/>
    </location>
</feature>
<sequence>MIVYNGMLLKVPITTIEGVVGNKVQLPCDIHAPNDDNVNMVLWFKEHGGDPIYSFDVRGRRQFNNAQLWSSPTALGSRAFFITATNPAHLSIDRLEAKDEGIYRCMVDFKNTPTQNQKMNLTVIVPPSKPEILDSTTKDISRIKEPYNEDSDVKLICQVRGGKPPPKLTWYLDNNVIDESYSYDREFALTVNHLSYPRVGRQHLNARLICQASNTNLVPPQSRVLVLDMNLKPMHVQILTKEERVSAEKNYKVECTTTGSRPTAVITWWKANRPIKKMAQSYPVDNNHTMSILSFVPSIDDDGKYLTCRAENPLIPDSAMEDKWRLEVHYQPVVTLRMGETLNPDDIKEGDDVYFECIVKANPKVYKLAWFKDGKELKNNATAGVILSDHSLVLRGLTRHSAGDYTCLAANSEGKTANTPVCKEGKSEVVVGALKQETVSLVCAVESHPPPLTFHWTFNNSGELMEMPHSRYSHASVAGTPSVVESLKEYQQFHGSRLNYTPTTEMDYGTVACWATNQVGKQRSACLFQVIAAGRPYPLHNCTTTTELSAPLGVEEVGTKSGTGLIVRCLDGYDGGLPIHSYQLEVVAEEDGASILLNKTVQANPNGAIFEVTSLMTGKSYRLYLYAINAKGRSDPTILEPVTLKGVAMYTTGKYFLILFSSKKIIRQFSFLSQEILRKFYLKDFFIKPVESEIFSNTDASMLSPLLLGLAATATLLALAVAGILAALYRKHSNGRAGSPKHAPIVCEPPNAGATTPVHPQTKQAVDDIDPDIIPNEYERRPLTYTPVYKTPPQRRKKDRVTDEVTSPEKRPIVQHGLDLPSDPVLADCLSTPAINYPQNHVTHQTIYGHQPTMADFKQMAMDAYNQRNNQNKLKCYYRYMCINYIDILICYTCDYRLKFMDSLASFLFRVISRDEPLLRRDRKDDDDDDDDDDNDNEDEDEDDGGKISFALLSGVLQPSKGEQMFIVDAAEAGLFVNFCSGEISSAGSGDALESNTRELRPLQFREDLFRFRTSDSILKSAKYFCDPPYTSSWRERRLGRRDLDKSEIFGDSLSLCSQRRTVFFSHNIFIISCFIENIIDRAKKKKYIVSIEKYVCIYYIYIYKALFIEIRIITGFLSKRISKKIVDLRNEIIMMDLKTIDFSFSRNVIHCCLKS</sequence>
<keyword evidence="3 7" id="KW-1133">Transmembrane helix</keyword>
<feature type="domain" description="Ig-like" evidence="8">
    <location>
        <begin position="21"/>
        <end position="122"/>
    </location>
</feature>
<feature type="transmembrane region" description="Helical" evidence="7">
    <location>
        <begin position="706"/>
        <end position="729"/>
    </location>
</feature>
<dbReference type="PANTHER" id="PTHR23278">
    <property type="entry name" value="SIDESTEP PROTEIN"/>
    <property type="match status" value="1"/>
</dbReference>
<dbReference type="Pfam" id="PF07686">
    <property type="entry name" value="V-set"/>
    <property type="match status" value="1"/>
</dbReference>
<dbReference type="GO" id="GO:0016020">
    <property type="term" value="C:membrane"/>
    <property type="evidence" value="ECO:0007669"/>
    <property type="project" value="UniProtKB-SubCell"/>
</dbReference>
<dbReference type="InterPro" id="IPR007110">
    <property type="entry name" value="Ig-like_dom"/>
</dbReference>
<dbReference type="InterPro" id="IPR003961">
    <property type="entry name" value="FN3_dom"/>
</dbReference>
<evidence type="ECO:0000256" key="7">
    <source>
        <dbReference type="SAM" id="Phobius"/>
    </source>
</evidence>
<protein>
    <submittedName>
        <fullName evidence="10">Hemicentin-1-like isoform X3</fullName>
    </submittedName>
</protein>
<dbReference type="InterPro" id="IPR013162">
    <property type="entry name" value="CD80_C2-set"/>
</dbReference>
<dbReference type="Proteomes" id="UP001607302">
    <property type="component" value="Unassembled WGS sequence"/>
</dbReference>
<evidence type="ECO:0000256" key="3">
    <source>
        <dbReference type="ARBA" id="ARBA00022989"/>
    </source>
</evidence>
<feature type="domain" description="Ig-like" evidence="8">
    <location>
        <begin position="130"/>
        <end position="226"/>
    </location>
</feature>
<dbReference type="InterPro" id="IPR036179">
    <property type="entry name" value="Ig-like_dom_sf"/>
</dbReference>
<dbReference type="InterPro" id="IPR003598">
    <property type="entry name" value="Ig_sub2"/>
</dbReference>
<feature type="domain" description="Ig-like" evidence="8">
    <location>
        <begin position="437"/>
        <end position="524"/>
    </location>
</feature>
<feature type="domain" description="Ig-like" evidence="8">
    <location>
        <begin position="332"/>
        <end position="418"/>
    </location>
</feature>
<evidence type="ECO:0000256" key="6">
    <source>
        <dbReference type="SAM" id="MobiDB-lite"/>
    </source>
</evidence>
<keyword evidence="5" id="KW-1015">Disulfide bond</keyword>
<evidence type="ECO:0000256" key="5">
    <source>
        <dbReference type="ARBA" id="ARBA00023157"/>
    </source>
</evidence>
<evidence type="ECO:0000256" key="2">
    <source>
        <dbReference type="ARBA" id="ARBA00022692"/>
    </source>
</evidence>
<evidence type="ECO:0000259" key="9">
    <source>
        <dbReference type="PROSITE" id="PS50853"/>
    </source>
</evidence>
<dbReference type="PROSITE" id="PS50835">
    <property type="entry name" value="IG_LIKE"/>
    <property type="match status" value="5"/>
</dbReference>
<evidence type="ECO:0000256" key="1">
    <source>
        <dbReference type="ARBA" id="ARBA00004167"/>
    </source>
</evidence>
<dbReference type="Pfam" id="PF13927">
    <property type="entry name" value="Ig_3"/>
    <property type="match status" value="3"/>
</dbReference>
<accession>A0ABD2BRN8</accession>
<dbReference type="SUPFAM" id="SSF49265">
    <property type="entry name" value="Fibronectin type III"/>
    <property type="match status" value="1"/>
</dbReference>
<comment type="caution">
    <text evidence="10">The sequence shown here is derived from an EMBL/GenBank/DDBJ whole genome shotgun (WGS) entry which is preliminary data.</text>
</comment>
<dbReference type="PANTHER" id="PTHR23278:SF28">
    <property type="entry name" value="SIDESTEP IV, ISOFORM C"/>
    <property type="match status" value="1"/>
</dbReference>
<dbReference type="InterPro" id="IPR013783">
    <property type="entry name" value="Ig-like_fold"/>
</dbReference>
<dbReference type="InterPro" id="IPR003599">
    <property type="entry name" value="Ig_sub"/>
</dbReference>
<evidence type="ECO:0000313" key="10">
    <source>
        <dbReference type="EMBL" id="KAL2735444.1"/>
    </source>
</evidence>
<reference evidence="10 11" key="1">
    <citation type="journal article" date="2024" name="Ann. Entomol. Soc. Am.">
        <title>Genomic analyses of the southern and eastern yellowjacket wasps (Hymenoptera: Vespidae) reveal evolutionary signatures of social life.</title>
        <authorList>
            <person name="Catto M.A."/>
            <person name="Caine P.B."/>
            <person name="Orr S.E."/>
            <person name="Hunt B.G."/>
            <person name="Goodisman M.A.D."/>
        </authorList>
    </citation>
    <scope>NUCLEOTIDE SEQUENCE [LARGE SCALE GENOMIC DNA]</scope>
    <source>
        <strain evidence="10">233</strain>
        <tissue evidence="10">Head and thorax</tissue>
    </source>
</reference>
<dbReference type="CDD" id="cd00063">
    <property type="entry name" value="FN3"/>
    <property type="match status" value="1"/>
</dbReference>
<name>A0ABD2BRN8_VESSQ</name>
<dbReference type="PROSITE" id="PS50853">
    <property type="entry name" value="FN3"/>
    <property type="match status" value="1"/>
</dbReference>
<dbReference type="SMART" id="SM00408">
    <property type="entry name" value="IGc2"/>
    <property type="match status" value="5"/>
</dbReference>
<evidence type="ECO:0000313" key="11">
    <source>
        <dbReference type="Proteomes" id="UP001607302"/>
    </source>
</evidence>
<evidence type="ECO:0000259" key="8">
    <source>
        <dbReference type="PROSITE" id="PS50835"/>
    </source>
</evidence>
<dbReference type="CDD" id="cd00096">
    <property type="entry name" value="Ig"/>
    <property type="match status" value="2"/>
</dbReference>
<organism evidence="10 11">
    <name type="scientific">Vespula squamosa</name>
    <name type="common">Southern yellow jacket</name>
    <name type="synonym">Wasp</name>
    <dbReference type="NCBI Taxonomy" id="30214"/>
    <lineage>
        <taxon>Eukaryota</taxon>
        <taxon>Metazoa</taxon>
        <taxon>Ecdysozoa</taxon>
        <taxon>Arthropoda</taxon>
        <taxon>Hexapoda</taxon>
        <taxon>Insecta</taxon>
        <taxon>Pterygota</taxon>
        <taxon>Neoptera</taxon>
        <taxon>Endopterygota</taxon>
        <taxon>Hymenoptera</taxon>
        <taxon>Apocrita</taxon>
        <taxon>Aculeata</taxon>
        <taxon>Vespoidea</taxon>
        <taxon>Vespidae</taxon>
        <taxon>Vespinae</taxon>
        <taxon>Vespula</taxon>
    </lineage>
</organism>
<feature type="domain" description="Ig-like" evidence="8">
    <location>
        <begin position="233"/>
        <end position="327"/>
    </location>
</feature>
<keyword evidence="2 7" id="KW-0812">Transmembrane</keyword>
<proteinExistence type="predicted"/>
<feature type="region of interest" description="Disordered" evidence="6">
    <location>
        <begin position="921"/>
        <end position="946"/>
    </location>
</feature>
<dbReference type="SMART" id="SM00409">
    <property type="entry name" value="IG"/>
    <property type="match status" value="4"/>
</dbReference>
<dbReference type="SUPFAM" id="SSF48726">
    <property type="entry name" value="Immunoglobulin"/>
    <property type="match status" value="5"/>
</dbReference>
<dbReference type="EMBL" id="JAUDFV010000064">
    <property type="protein sequence ID" value="KAL2735444.1"/>
    <property type="molecule type" value="Genomic_DNA"/>
</dbReference>
<evidence type="ECO:0000256" key="4">
    <source>
        <dbReference type="ARBA" id="ARBA00023136"/>
    </source>
</evidence>
<feature type="compositionally biased region" description="Basic and acidic residues" evidence="6">
    <location>
        <begin position="800"/>
        <end position="812"/>
    </location>
</feature>
<gene>
    <name evidence="10" type="ORF">V1478_003084</name>
</gene>
<feature type="region of interest" description="Disordered" evidence="6">
    <location>
        <begin position="787"/>
        <end position="817"/>
    </location>
</feature>
<comment type="subcellular location">
    <subcellularLocation>
        <location evidence="1">Membrane</location>
        <topology evidence="1">Single-pass membrane protein</topology>
    </subcellularLocation>
</comment>
<dbReference type="AlphaFoldDB" id="A0ABD2BRN8"/>
<dbReference type="Gene3D" id="2.60.40.10">
    <property type="entry name" value="Immunoglobulins"/>
    <property type="match status" value="6"/>
</dbReference>
<feature type="domain" description="Fibronectin type-III" evidence="9">
    <location>
        <begin position="550"/>
        <end position="647"/>
    </location>
</feature>
<keyword evidence="11" id="KW-1185">Reference proteome</keyword>